<dbReference type="EMBL" id="JASSZA010000001">
    <property type="protein sequence ID" value="KAK2119913.1"/>
    <property type="molecule type" value="Genomic_DNA"/>
</dbReference>
<dbReference type="Proteomes" id="UP001266305">
    <property type="component" value="Unassembled WGS sequence"/>
</dbReference>
<name>A0ABQ9WE55_SAGOE</name>
<reference evidence="2 3" key="1">
    <citation type="submission" date="2023-05" db="EMBL/GenBank/DDBJ databases">
        <title>B98-5 Cell Line De Novo Hybrid Assembly: An Optical Mapping Approach.</title>
        <authorList>
            <person name="Kananen K."/>
            <person name="Auerbach J.A."/>
            <person name="Kautto E."/>
            <person name="Blachly J.S."/>
        </authorList>
    </citation>
    <scope>NUCLEOTIDE SEQUENCE [LARGE SCALE GENOMIC DNA]</scope>
    <source>
        <strain evidence="2">B95-8</strain>
        <tissue evidence="2">Cell line</tissue>
    </source>
</reference>
<organism evidence="2 3">
    <name type="scientific">Saguinus oedipus</name>
    <name type="common">Cotton-top tamarin</name>
    <name type="synonym">Oedipomidas oedipus</name>
    <dbReference type="NCBI Taxonomy" id="9490"/>
    <lineage>
        <taxon>Eukaryota</taxon>
        <taxon>Metazoa</taxon>
        <taxon>Chordata</taxon>
        <taxon>Craniata</taxon>
        <taxon>Vertebrata</taxon>
        <taxon>Euteleostomi</taxon>
        <taxon>Mammalia</taxon>
        <taxon>Eutheria</taxon>
        <taxon>Euarchontoglires</taxon>
        <taxon>Primates</taxon>
        <taxon>Haplorrhini</taxon>
        <taxon>Platyrrhini</taxon>
        <taxon>Cebidae</taxon>
        <taxon>Callitrichinae</taxon>
        <taxon>Saguinus</taxon>
    </lineage>
</organism>
<evidence type="ECO:0000313" key="3">
    <source>
        <dbReference type="Proteomes" id="UP001266305"/>
    </source>
</evidence>
<feature type="non-terminal residue" evidence="2">
    <location>
        <position position="98"/>
    </location>
</feature>
<evidence type="ECO:0000256" key="1">
    <source>
        <dbReference type="SAM" id="MobiDB-lite"/>
    </source>
</evidence>
<protein>
    <submittedName>
        <fullName evidence="2">Uncharacterized protein</fullName>
    </submittedName>
</protein>
<keyword evidence="3" id="KW-1185">Reference proteome</keyword>
<accession>A0ABQ9WE55</accession>
<evidence type="ECO:0000313" key="2">
    <source>
        <dbReference type="EMBL" id="KAK2119913.1"/>
    </source>
</evidence>
<comment type="caution">
    <text evidence="2">The sequence shown here is derived from an EMBL/GenBank/DDBJ whole genome shotgun (WGS) entry which is preliminary data.</text>
</comment>
<feature type="region of interest" description="Disordered" evidence="1">
    <location>
        <begin position="67"/>
        <end position="98"/>
    </location>
</feature>
<gene>
    <name evidence="2" type="ORF">P7K49_001299</name>
</gene>
<sequence length="98" mass="10370">MRMNFFGVPAYTGGRELTGSEEFSGPGAAQEGLLPGAALSLGWLLGMHTRRGMSVLRAASLGAGMKGRRVAERGQQKPGQPLAQAGEELWPQAGVWME</sequence>
<proteinExistence type="predicted"/>